<feature type="domain" description="Lipoyl-binding" evidence="2">
    <location>
        <begin position="98"/>
        <end position="167"/>
    </location>
</feature>
<dbReference type="PROSITE" id="PS50968">
    <property type="entry name" value="BIOTINYL_LIPOYL"/>
    <property type="match status" value="1"/>
</dbReference>
<dbReference type="Proteomes" id="UP000007590">
    <property type="component" value="Chromosome"/>
</dbReference>
<dbReference type="Gene3D" id="2.40.50.100">
    <property type="match status" value="1"/>
</dbReference>
<protein>
    <submittedName>
        <fullName evidence="3">Acetyl/propionyl-CoA carboxylase, alpha subunit</fullName>
    </submittedName>
</protein>
<accession>H8KLZ3</accession>
<evidence type="ECO:0000313" key="3">
    <source>
        <dbReference type="EMBL" id="AFD08721.1"/>
    </source>
</evidence>
<dbReference type="InterPro" id="IPR011053">
    <property type="entry name" value="Single_hybrid_motif"/>
</dbReference>
<dbReference type="RefSeq" id="WP_014681944.1">
    <property type="nucleotide sequence ID" value="NC_017770.1"/>
</dbReference>
<dbReference type="HOGENOM" id="CLU_016733_5_1_10"/>
<reference evidence="3" key="1">
    <citation type="submission" date="2012-02" db="EMBL/GenBank/DDBJ databases">
        <title>The complete genome of Solitalea canadensis DSM 3403.</title>
        <authorList>
            <consortium name="US DOE Joint Genome Institute (JGI-PGF)"/>
            <person name="Lucas S."/>
            <person name="Copeland A."/>
            <person name="Lapidus A."/>
            <person name="Glavina del Rio T."/>
            <person name="Dalin E."/>
            <person name="Tice H."/>
            <person name="Bruce D."/>
            <person name="Goodwin L."/>
            <person name="Pitluck S."/>
            <person name="Peters L."/>
            <person name="Ovchinnikova G."/>
            <person name="Lu M."/>
            <person name="Kyrpides N."/>
            <person name="Mavromatis K."/>
            <person name="Ivanova N."/>
            <person name="Brettin T."/>
            <person name="Detter J.C."/>
            <person name="Han C."/>
            <person name="Larimer F."/>
            <person name="Land M."/>
            <person name="Hauser L."/>
            <person name="Markowitz V."/>
            <person name="Cheng J.-F."/>
            <person name="Hugenholtz P."/>
            <person name="Woyke T."/>
            <person name="Wu D."/>
            <person name="Spring S."/>
            <person name="Schroeder M."/>
            <person name="Kopitz M."/>
            <person name="Brambilla E."/>
            <person name="Klenk H.-P."/>
            <person name="Eisen J.A."/>
        </authorList>
    </citation>
    <scope>NUCLEOTIDE SEQUENCE</scope>
    <source>
        <strain evidence="3">DSM 3403</strain>
    </source>
</reference>
<keyword evidence="4" id="KW-1185">Reference proteome</keyword>
<dbReference type="PANTHER" id="PTHR45266:SF3">
    <property type="entry name" value="OXALOACETATE DECARBOXYLASE ALPHA CHAIN"/>
    <property type="match status" value="1"/>
</dbReference>
<name>H8KLZ3_SOLCM</name>
<dbReference type="InterPro" id="IPR050709">
    <property type="entry name" value="Biotin_Carboxyl_Carrier/Decarb"/>
</dbReference>
<dbReference type="STRING" id="929556.Solca_3721"/>
<dbReference type="KEGG" id="scn:Solca_3721"/>
<evidence type="ECO:0000313" key="4">
    <source>
        <dbReference type="Proteomes" id="UP000007590"/>
    </source>
</evidence>
<dbReference type="OrthoDB" id="9812676at2"/>
<dbReference type="CDD" id="cd06850">
    <property type="entry name" value="biotinyl_domain"/>
    <property type="match status" value="1"/>
</dbReference>
<dbReference type="PANTHER" id="PTHR45266">
    <property type="entry name" value="OXALOACETATE DECARBOXYLASE ALPHA CHAIN"/>
    <property type="match status" value="1"/>
</dbReference>
<dbReference type="AlphaFoldDB" id="H8KLZ3"/>
<dbReference type="EMBL" id="CP003349">
    <property type="protein sequence ID" value="AFD08721.1"/>
    <property type="molecule type" value="Genomic_DNA"/>
</dbReference>
<gene>
    <name evidence="3" type="ordered locus">Solca_3721</name>
</gene>
<dbReference type="SUPFAM" id="SSF51230">
    <property type="entry name" value="Single hybrid motif"/>
    <property type="match status" value="1"/>
</dbReference>
<organism evidence="3 4">
    <name type="scientific">Solitalea canadensis (strain ATCC 29591 / DSM 3403 / JCM 21819 / LMG 8368 / NBRC 15130 / NCIMB 12057 / USAM 9D)</name>
    <name type="common">Flexibacter canadensis</name>
    <dbReference type="NCBI Taxonomy" id="929556"/>
    <lineage>
        <taxon>Bacteria</taxon>
        <taxon>Pseudomonadati</taxon>
        <taxon>Bacteroidota</taxon>
        <taxon>Sphingobacteriia</taxon>
        <taxon>Sphingobacteriales</taxon>
        <taxon>Sphingobacteriaceae</taxon>
        <taxon>Solitalea</taxon>
    </lineage>
</organism>
<dbReference type="InterPro" id="IPR000089">
    <property type="entry name" value="Biotin_lipoyl"/>
</dbReference>
<evidence type="ECO:0000259" key="2">
    <source>
        <dbReference type="PROSITE" id="PS50968"/>
    </source>
</evidence>
<sequence>MYKATINKKQTLSIKQDKDQFIINDTAYKADIKELSADNYHIITKDGHSYSAELIAFDATQKSAVVSINGNKYTVELKDKFDELLQSLGMDGASSHKINDIKAPMPGLVLKVLVEDGSEVKKDDALVVLEAMKMENIIKSPSDGIVKSVKIKEKETVEKNQVMIAFK</sequence>
<dbReference type="PROSITE" id="PS00188">
    <property type="entry name" value="BIOTIN"/>
    <property type="match status" value="1"/>
</dbReference>
<dbReference type="FunFam" id="2.40.50.100:FF:000003">
    <property type="entry name" value="Acetyl-CoA carboxylase biotin carboxyl carrier protein"/>
    <property type="match status" value="1"/>
</dbReference>
<dbReference type="Pfam" id="PF00364">
    <property type="entry name" value="Biotin_lipoyl"/>
    <property type="match status" value="1"/>
</dbReference>
<dbReference type="InterPro" id="IPR001882">
    <property type="entry name" value="Biotin_BS"/>
</dbReference>
<dbReference type="eggNOG" id="COG4770">
    <property type="taxonomic scope" value="Bacteria"/>
</dbReference>
<proteinExistence type="predicted"/>
<keyword evidence="1" id="KW-0092">Biotin</keyword>
<evidence type="ECO:0000256" key="1">
    <source>
        <dbReference type="ARBA" id="ARBA00023267"/>
    </source>
</evidence>